<dbReference type="SUPFAM" id="SSF48537">
    <property type="entry name" value="Phospholipase C/P1 nuclease"/>
    <property type="match status" value="1"/>
</dbReference>
<keyword evidence="3 8" id="KW-0255">Endonuclease</keyword>
<dbReference type="GO" id="GO:0046872">
    <property type="term" value="F:metal ion binding"/>
    <property type="evidence" value="ECO:0007669"/>
    <property type="project" value="UniProtKB-KW"/>
</dbReference>
<evidence type="ECO:0000256" key="7">
    <source>
        <dbReference type="SAM" id="SignalP"/>
    </source>
</evidence>
<dbReference type="Gene3D" id="1.10.575.10">
    <property type="entry name" value="P1 Nuclease"/>
    <property type="match status" value="1"/>
</dbReference>
<proteinExistence type="predicted"/>
<dbReference type="AlphaFoldDB" id="A0A917I042"/>
<dbReference type="EMBL" id="BMJW01000002">
    <property type="protein sequence ID" value="GGH00702.1"/>
    <property type="molecule type" value="Genomic_DNA"/>
</dbReference>
<dbReference type="Pfam" id="PF02265">
    <property type="entry name" value="S1-P1_nuclease"/>
    <property type="match status" value="1"/>
</dbReference>
<evidence type="ECO:0000256" key="6">
    <source>
        <dbReference type="ARBA" id="ARBA00023180"/>
    </source>
</evidence>
<accession>A0A917I042</accession>
<evidence type="ECO:0000256" key="5">
    <source>
        <dbReference type="ARBA" id="ARBA00023157"/>
    </source>
</evidence>
<keyword evidence="9" id="KW-1185">Reference proteome</keyword>
<dbReference type="GO" id="GO:0006308">
    <property type="term" value="P:DNA catabolic process"/>
    <property type="evidence" value="ECO:0007669"/>
    <property type="project" value="InterPro"/>
</dbReference>
<keyword evidence="4" id="KW-0378">Hydrolase</keyword>
<dbReference type="InterPro" id="IPR008947">
    <property type="entry name" value="PLipase_C/P1_nuclease_dom_sf"/>
</dbReference>
<comment type="caution">
    <text evidence="8">The sequence shown here is derived from an EMBL/GenBank/DDBJ whole genome shotgun (WGS) entry which is preliminary data.</text>
</comment>
<dbReference type="InterPro" id="IPR003154">
    <property type="entry name" value="S1/P1nuclease"/>
</dbReference>
<organism evidence="8 9">
    <name type="scientific">Polaribacter pacificus</name>
    <dbReference type="NCBI Taxonomy" id="1775173"/>
    <lineage>
        <taxon>Bacteria</taxon>
        <taxon>Pseudomonadati</taxon>
        <taxon>Bacteroidota</taxon>
        <taxon>Flavobacteriia</taxon>
        <taxon>Flavobacteriales</taxon>
        <taxon>Flavobacteriaceae</taxon>
    </lineage>
</organism>
<keyword evidence="2" id="KW-0479">Metal-binding</keyword>
<sequence length="260" mass="29470">MKNLCIGVFVFLFVSQTAFANEIDWGNTGHRAIGQIAEAHLSKKIKRKIKALLDGQSLAMVSTFADDIKSDRKYSNFYTWHYVNLNDNDTYESSVKNPQGDLVTGIEKCKQVLLDDKATKADKAFYLKMLVHLIGDLHQPMHVGRLSDKGGNTFQVQWFNNGTNMHRIWDSQMIDSFNMTYTELASNTDDLNKKQIKAIAQGTVVSWVNETKGLAQEVYGSAKTGEKLGYRYMYDHFATVRSQLQKGGIRLAKVLEEVLR</sequence>
<dbReference type="GO" id="GO:0016788">
    <property type="term" value="F:hydrolase activity, acting on ester bonds"/>
    <property type="evidence" value="ECO:0007669"/>
    <property type="project" value="InterPro"/>
</dbReference>
<reference evidence="8" key="2">
    <citation type="submission" date="2020-09" db="EMBL/GenBank/DDBJ databases">
        <authorList>
            <person name="Sun Q."/>
            <person name="Zhou Y."/>
        </authorList>
    </citation>
    <scope>NUCLEOTIDE SEQUENCE</scope>
    <source>
        <strain evidence="8">CGMCC 1.15763</strain>
    </source>
</reference>
<dbReference type="GO" id="GO:0004519">
    <property type="term" value="F:endonuclease activity"/>
    <property type="evidence" value="ECO:0007669"/>
    <property type="project" value="UniProtKB-KW"/>
</dbReference>
<reference evidence="8" key="1">
    <citation type="journal article" date="2014" name="Int. J. Syst. Evol. Microbiol.">
        <title>Complete genome sequence of Corynebacterium casei LMG S-19264T (=DSM 44701T), isolated from a smear-ripened cheese.</title>
        <authorList>
            <consortium name="US DOE Joint Genome Institute (JGI-PGF)"/>
            <person name="Walter F."/>
            <person name="Albersmeier A."/>
            <person name="Kalinowski J."/>
            <person name="Ruckert C."/>
        </authorList>
    </citation>
    <scope>NUCLEOTIDE SEQUENCE</scope>
    <source>
        <strain evidence="8">CGMCC 1.15763</strain>
    </source>
</reference>
<evidence type="ECO:0000256" key="1">
    <source>
        <dbReference type="ARBA" id="ARBA00022722"/>
    </source>
</evidence>
<evidence type="ECO:0000313" key="8">
    <source>
        <dbReference type="EMBL" id="GGH00702.1"/>
    </source>
</evidence>
<protein>
    <submittedName>
        <fullName evidence="8">Endonuclease</fullName>
    </submittedName>
</protein>
<evidence type="ECO:0000256" key="2">
    <source>
        <dbReference type="ARBA" id="ARBA00022723"/>
    </source>
</evidence>
<keyword evidence="1" id="KW-0540">Nuclease</keyword>
<keyword evidence="5" id="KW-1015">Disulfide bond</keyword>
<dbReference type="GO" id="GO:0003676">
    <property type="term" value="F:nucleic acid binding"/>
    <property type="evidence" value="ECO:0007669"/>
    <property type="project" value="InterPro"/>
</dbReference>
<dbReference type="CDD" id="cd11010">
    <property type="entry name" value="S1-P1_nuclease"/>
    <property type="match status" value="1"/>
</dbReference>
<keyword evidence="6" id="KW-0325">Glycoprotein</keyword>
<evidence type="ECO:0000313" key="9">
    <source>
        <dbReference type="Proteomes" id="UP000633278"/>
    </source>
</evidence>
<dbReference type="PANTHER" id="PTHR33146">
    <property type="entry name" value="ENDONUCLEASE 4"/>
    <property type="match status" value="1"/>
</dbReference>
<name>A0A917I042_9FLAO</name>
<evidence type="ECO:0000256" key="4">
    <source>
        <dbReference type="ARBA" id="ARBA00022801"/>
    </source>
</evidence>
<keyword evidence="7" id="KW-0732">Signal</keyword>
<feature type="signal peptide" evidence="7">
    <location>
        <begin position="1"/>
        <end position="20"/>
    </location>
</feature>
<dbReference type="RefSeq" id="WP_188599109.1">
    <property type="nucleotide sequence ID" value="NZ_BMJW01000002.1"/>
</dbReference>
<gene>
    <name evidence="8" type="ORF">GCM10011416_19210</name>
</gene>
<evidence type="ECO:0000256" key="3">
    <source>
        <dbReference type="ARBA" id="ARBA00022759"/>
    </source>
</evidence>
<feature type="chain" id="PRO_5036701031" evidence="7">
    <location>
        <begin position="21"/>
        <end position="260"/>
    </location>
</feature>
<dbReference type="Proteomes" id="UP000633278">
    <property type="component" value="Unassembled WGS sequence"/>
</dbReference>
<dbReference type="PANTHER" id="PTHR33146:SF26">
    <property type="entry name" value="ENDONUCLEASE 4"/>
    <property type="match status" value="1"/>
</dbReference>